<comment type="caution">
    <text evidence="8">The sequence shown here is derived from an EMBL/GenBank/DDBJ whole genome shotgun (WGS) entry which is preliminary data.</text>
</comment>
<dbReference type="PANTHER" id="PTHR11699">
    <property type="entry name" value="ALDEHYDE DEHYDROGENASE-RELATED"/>
    <property type="match status" value="1"/>
</dbReference>
<dbReference type="FunFam" id="3.40.309.10:FF:000012">
    <property type="entry name" value="Betaine aldehyde dehydrogenase"/>
    <property type="match status" value="1"/>
</dbReference>
<accession>A0A841M0I2</accession>
<evidence type="ECO:0000313" key="8">
    <source>
        <dbReference type="EMBL" id="MBB6262550.1"/>
    </source>
</evidence>
<dbReference type="FunFam" id="3.40.605.10:FF:000007">
    <property type="entry name" value="NAD/NADP-dependent betaine aldehyde dehydrogenase"/>
    <property type="match status" value="1"/>
</dbReference>
<keyword evidence="9" id="KW-1185">Reference proteome</keyword>
<keyword evidence="4" id="KW-0558">Oxidation</keyword>
<dbReference type="GO" id="GO:0008802">
    <property type="term" value="F:betaine-aldehyde dehydrogenase (NAD+) activity"/>
    <property type="evidence" value="ECO:0007669"/>
    <property type="project" value="UniProtKB-EC"/>
</dbReference>
<dbReference type="InterPro" id="IPR016161">
    <property type="entry name" value="Ald_DH/histidinol_DH"/>
</dbReference>
<dbReference type="InterPro" id="IPR016162">
    <property type="entry name" value="Ald_DH_N"/>
</dbReference>
<dbReference type="RefSeq" id="WP_246431373.1">
    <property type="nucleotide sequence ID" value="NZ_JACIIU010000040.1"/>
</dbReference>
<proteinExistence type="inferred from homology"/>
<dbReference type="AlphaFoldDB" id="A0A841M0I2"/>
<evidence type="ECO:0000256" key="1">
    <source>
        <dbReference type="ARBA" id="ARBA00009986"/>
    </source>
</evidence>
<feature type="domain" description="Aldehyde dehydrogenase" evidence="7">
    <location>
        <begin position="23"/>
        <end position="483"/>
    </location>
</feature>
<dbReference type="Pfam" id="PF00171">
    <property type="entry name" value="Aldedh"/>
    <property type="match status" value="1"/>
</dbReference>
<dbReference type="Gene3D" id="3.40.309.10">
    <property type="entry name" value="Aldehyde Dehydrogenase, Chain A, domain 2"/>
    <property type="match status" value="1"/>
</dbReference>
<comment type="similarity">
    <text evidence="1 6">Belongs to the aldehyde dehydrogenase family.</text>
</comment>
<dbReference type="InterPro" id="IPR029510">
    <property type="entry name" value="Ald_DH_CS_GLU"/>
</dbReference>
<dbReference type="InterPro" id="IPR015590">
    <property type="entry name" value="Aldehyde_DH_dom"/>
</dbReference>
<evidence type="ECO:0000256" key="4">
    <source>
        <dbReference type="ARBA" id="ARBA00023097"/>
    </source>
</evidence>
<dbReference type="SUPFAM" id="SSF53720">
    <property type="entry name" value="ALDH-like"/>
    <property type="match status" value="1"/>
</dbReference>
<dbReference type="Gene3D" id="3.40.605.10">
    <property type="entry name" value="Aldehyde Dehydrogenase, Chain A, domain 1"/>
    <property type="match status" value="1"/>
</dbReference>
<dbReference type="EMBL" id="JACIIU010000040">
    <property type="protein sequence ID" value="MBB6262550.1"/>
    <property type="molecule type" value="Genomic_DNA"/>
</dbReference>
<sequence>MMNMNMSGVQLPTHRGLYYGGAWHEPKGGYADTFSPSTGENLGRAAVANAEDVAAAVEAAHAAYRQWSQQPPSIRGAALREVAAILRANKEELARLDAINCGNPVTALMRDVDIAAQLVEYFAGLVYELRGSTIPMGEGVVNMTIREPYGVCARIVAYNHPIMFTASRFAAPVAAGNAVIMKPPVQAPLSAYRLAELVDGIFPAGIFNVLSGDRECGEALVQHPLVPRITLIGSIPTGRAITRAAADQLKNVSLELGGKNALIIYPDADIERAIAGAVKGMAFAWCGQACSSTTRLFLHEDIYDEVLEGVLEGIKAFRPGDPMNPETSMGAIVSKAQFDKIMEYIEVGKAEGAKLVAGGKRPDDGNLEQGWFIEPTVFADVDMSMRIAREEIFGPVLSVIKWKDEDSMYDEVNSVEYGLAAGIYTTNLATAHNAASRVEAGYVWINNAVSHFFPAPFGGFKQSGNNKEESFEELLSYTQQKNVYITL</sequence>
<feature type="active site" evidence="5">
    <location>
        <position position="255"/>
    </location>
</feature>
<evidence type="ECO:0000256" key="2">
    <source>
        <dbReference type="ARBA" id="ARBA00022857"/>
    </source>
</evidence>
<evidence type="ECO:0000256" key="6">
    <source>
        <dbReference type="RuleBase" id="RU003345"/>
    </source>
</evidence>
<dbReference type="InterPro" id="IPR016163">
    <property type="entry name" value="Ald_DH_C"/>
</dbReference>
<keyword evidence="2" id="KW-0521">NADP</keyword>
<dbReference type="PROSITE" id="PS00687">
    <property type="entry name" value="ALDEHYDE_DEHYDR_GLU"/>
    <property type="match status" value="1"/>
</dbReference>
<evidence type="ECO:0000259" key="7">
    <source>
        <dbReference type="Pfam" id="PF00171"/>
    </source>
</evidence>
<organism evidence="8 9">
    <name type="scientific">Paenochrobactrum gallinarii</name>
    <dbReference type="NCBI Taxonomy" id="643673"/>
    <lineage>
        <taxon>Bacteria</taxon>
        <taxon>Pseudomonadati</taxon>
        <taxon>Pseudomonadota</taxon>
        <taxon>Alphaproteobacteria</taxon>
        <taxon>Hyphomicrobiales</taxon>
        <taxon>Brucellaceae</taxon>
        <taxon>Paenochrobactrum</taxon>
    </lineage>
</organism>
<protein>
    <submittedName>
        <fullName evidence="8">Betaine-aldehyde dehydrogenase</fullName>
        <ecNumber evidence="8">1.2.1.8</ecNumber>
    </submittedName>
</protein>
<dbReference type="Proteomes" id="UP000555393">
    <property type="component" value="Unassembled WGS sequence"/>
</dbReference>
<reference evidence="8 9" key="1">
    <citation type="submission" date="2020-08" db="EMBL/GenBank/DDBJ databases">
        <title>Genomic Encyclopedia of Type Strains, Phase IV (KMG-IV): sequencing the most valuable type-strain genomes for metagenomic binning, comparative biology and taxonomic classification.</title>
        <authorList>
            <person name="Goeker M."/>
        </authorList>
    </citation>
    <scope>NUCLEOTIDE SEQUENCE [LARGE SCALE GENOMIC DNA]</scope>
    <source>
        <strain evidence="8 9">DSM 22336</strain>
    </source>
</reference>
<name>A0A841M0I2_9HYPH</name>
<evidence type="ECO:0000256" key="3">
    <source>
        <dbReference type="ARBA" id="ARBA00023002"/>
    </source>
</evidence>
<evidence type="ECO:0000313" key="9">
    <source>
        <dbReference type="Proteomes" id="UP000555393"/>
    </source>
</evidence>
<gene>
    <name evidence="8" type="ORF">FHS77_003128</name>
</gene>
<evidence type="ECO:0000256" key="5">
    <source>
        <dbReference type="PROSITE-ProRule" id="PRU10007"/>
    </source>
</evidence>
<dbReference type="EC" id="1.2.1.8" evidence="8"/>
<keyword evidence="3 6" id="KW-0560">Oxidoreductase</keyword>